<evidence type="ECO:0000313" key="3">
    <source>
        <dbReference type="Proteomes" id="UP000000739"/>
    </source>
</evidence>
<feature type="region of interest" description="Disordered" evidence="1">
    <location>
        <begin position="348"/>
        <end position="367"/>
    </location>
</feature>
<organism evidence="2 3">
    <name type="scientific">Desulfatibacillum aliphaticivorans</name>
    <dbReference type="NCBI Taxonomy" id="218208"/>
    <lineage>
        <taxon>Bacteria</taxon>
        <taxon>Pseudomonadati</taxon>
        <taxon>Thermodesulfobacteriota</taxon>
        <taxon>Desulfobacteria</taxon>
        <taxon>Desulfobacterales</taxon>
        <taxon>Desulfatibacillaceae</taxon>
        <taxon>Desulfatibacillum</taxon>
    </lineage>
</organism>
<evidence type="ECO:0000256" key="1">
    <source>
        <dbReference type="SAM" id="MobiDB-lite"/>
    </source>
</evidence>
<dbReference type="RefSeq" id="WP_015948285.1">
    <property type="nucleotide sequence ID" value="NC_011768.1"/>
</dbReference>
<proteinExistence type="predicted"/>
<dbReference type="KEGG" id="dal:Dalk_3540"/>
<dbReference type="InterPro" id="IPR027417">
    <property type="entry name" value="P-loop_NTPase"/>
</dbReference>
<dbReference type="InterPro" id="IPR016181">
    <property type="entry name" value="Acyl_CoA_acyltransferase"/>
</dbReference>
<dbReference type="SUPFAM" id="SSF55729">
    <property type="entry name" value="Acyl-CoA N-acyltransferases (Nat)"/>
    <property type="match status" value="1"/>
</dbReference>
<evidence type="ECO:0000313" key="2">
    <source>
        <dbReference type="EMBL" id="ACL05228.1"/>
    </source>
</evidence>
<dbReference type="Proteomes" id="UP000000739">
    <property type="component" value="Chromosome"/>
</dbReference>
<protein>
    <submittedName>
        <fullName evidence="2">Uncharacterized protein</fullName>
    </submittedName>
</protein>
<gene>
    <name evidence="2" type="ordered locus">Dalk_3540</name>
</gene>
<accession>B8FC23</accession>
<keyword evidence="3" id="KW-1185">Reference proteome</keyword>
<name>B8FC23_DESAL</name>
<dbReference type="HOGENOM" id="CLU_751534_0_0_7"/>
<dbReference type="AlphaFoldDB" id="B8FC23"/>
<dbReference type="eggNOG" id="COG2401">
    <property type="taxonomic scope" value="Bacteria"/>
</dbReference>
<dbReference type="EMBL" id="CP001322">
    <property type="protein sequence ID" value="ACL05228.1"/>
    <property type="molecule type" value="Genomic_DNA"/>
</dbReference>
<dbReference type="CDD" id="cd00267">
    <property type="entry name" value="ABC_ATPase"/>
    <property type="match status" value="1"/>
</dbReference>
<sequence>MKIEVHNTCSDYDSYRAARVKSLFNAESGCNFDLEAEIPIEGKEWGLGLVVGPSGSGKTSIGKALWDGNAIYNPNDWPRDKPVIDAISPDGDFNQVTAALAGVGLGTVPAWLRPFPVLSNGEQFRANLARVLCEAPDRVVIDEFTSVVDRQIARFGALAFSKAWKRLHKQAGAQCVLLSCHYDIIDWLQPDWVFDTSTGRFHGRWLRSRPRFSLDVWQTDWSYWPLFEPHHYLKMPLMVAAKCYVGVVEGEPVCHLAVNGCYTGLGMEARACRLVVMPEWQGAGVGLRFLNHIAQLNLEGAGRFPGKELYTLFHTSHPGLAAALRRDARWRQVSARLYGENKRRSYKSLRRSSQKKKDGIRRPGSGYGGHFRAVQGFRYYGEAGVAAREEKAC</sequence>
<dbReference type="SUPFAM" id="SSF52540">
    <property type="entry name" value="P-loop containing nucleoside triphosphate hydrolases"/>
    <property type="match status" value="1"/>
</dbReference>
<dbReference type="Gene3D" id="3.40.50.300">
    <property type="entry name" value="P-loop containing nucleotide triphosphate hydrolases"/>
    <property type="match status" value="1"/>
</dbReference>
<reference evidence="2 3" key="1">
    <citation type="journal article" date="2012" name="Environ. Microbiol.">
        <title>The genome sequence of Desulfatibacillum alkenivorans AK-01: a blueprint for anaerobic alkane oxidation.</title>
        <authorList>
            <person name="Callaghan A.V."/>
            <person name="Morris B.E."/>
            <person name="Pereira I.A."/>
            <person name="McInerney M.J."/>
            <person name="Austin R.N."/>
            <person name="Groves J.T."/>
            <person name="Kukor J.J."/>
            <person name="Suflita J.M."/>
            <person name="Young L.Y."/>
            <person name="Zylstra G.J."/>
            <person name="Wawrik B."/>
        </authorList>
    </citation>
    <scope>NUCLEOTIDE SEQUENCE [LARGE SCALE GENOMIC DNA]</scope>
    <source>
        <strain evidence="2 3">AK-01</strain>
    </source>
</reference>